<protein>
    <submittedName>
        <fullName evidence="5">SDR family oxidoreductase</fullName>
        <ecNumber evidence="5">1.1.1.-</ecNumber>
    </submittedName>
</protein>
<dbReference type="EMBL" id="JBHRSS010000001">
    <property type="protein sequence ID" value="MFC3102362.1"/>
    <property type="molecule type" value="Genomic_DNA"/>
</dbReference>
<dbReference type="RefSeq" id="WP_380685345.1">
    <property type="nucleotide sequence ID" value="NZ_JBHRSS010000001.1"/>
</dbReference>
<dbReference type="Gene3D" id="3.40.50.720">
    <property type="entry name" value="NAD(P)-binding Rossmann-like Domain"/>
    <property type="match status" value="1"/>
</dbReference>
<evidence type="ECO:0000256" key="3">
    <source>
        <dbReference type="ARBA" id="ARBA00023002"/>
    </source>
</evidence>
<evidence type="ECO:0000259" key="4">
    <source>
        <dbReference type="SMART" id="SM00822"/>
    </source>
</evidence>
<dbReference type="PRINTS" id="PR00081">
    <property type="entry name" value="GDHRDH"/>
</dbReference>
<dbReference type="Pfam" id="PF13561">
    <property type="entry name" value="adh_short_C2"/>
    <property type="match status" value="1"/>
</dbReference>
<comment type="caution">
    <text evidence="5">The sequence shown here is derived from an EMBL/GenBank/DDBJ whole genome shotgun (WGS) entry which is preliminary data.</text>
</comment>
<comment type="similarity">
    <text evidence="1">Belongs to the short-chain dehydrogenases/reductases (SDR) family.</text>
</comment>
<proteinExistence type="inferred from homology"/>
<dbReference type="Proteomes" id="UP001595462">
    <property type="component" value="Unassembled WGS sequence"/>
</dbReference>
<keyword evidence="6" id="KW-1185">Reference proteome</keyword>
<dbReference type="InterPro" id="IPR057326">
    <property type="entry name" value="KR_dom"/>
</dbReference>
<name>A0ABV7EL07_9GAMM</name>
<organism evidence="5 6">
    <name type="scientific">Salinisphaera aquimarina</name>
    <dbReference type="NCBI Taxonomy" id="2094031"/>
    <lineage>
        <taxon>Bacteria</taxon>
        <taxon>Pseudomonadati</taxon>
        <taxon>Pseudomonadota</taxon>
        <taxon>Gammaproteobacteria</taxon>
        <taxon>Salinisphaerales</taxon>
        <taxon>Salinisphaeraceae</taxon>
        <taxon>Salinisphaera</taxon>
    </lineage>
</organism>
<dbReference type="InterPro" id="IPR036291">
    <property type="entry name" value="NAD(P)-bd_dom_sf"/>
</dbReference>
<accession>A0ABV7EL07</accession>
<dbReference type="CDD" id="cd05369">
    <property type="entry name" value="TER_DECR_SDR_a"/>
    <property type="match status" value="1"/>
</dbReference>
<dbReference type="SUPFAM" id="SSF51735">
    <property type="entry name" value="NAD(P)-binding Rossmann-fold domains"/>
    <property type="match status" value="1"/>
</dbReference>
<dbReference type="SMART" id="SM00822">
    <property type="entry name" value="PKS_KR"/>
    <property type="match status" value="1"/>
</dbReference>
<dbReference type="PANTHER" id="PTHR43296:SF2">
    <property type="entry name" value="PEROXISOMAL 2,4-DIENOYL-COA REDUCTASE [(3E)-ENOYL-COA-PRODUCING]"/>
    <property type="match status" value="1"/>
</dbReference>
<evidence type="ECO:0000256" key="1">
    <source>
        <dbReference type="ARBA" id="ARBA00006484"/>
    </source>
</evidence>
<keyword evidence="3 5" id="KW-0560">Oxidoreductase</keyword>
<dbReference type="EC" id="1.1.1.-" evidence="5"/>
<keyword evidence="2" id="KW-0521">NADP</keyword>
<gene>
    <name evidence="5" type="ORF">ACFOSU_00485</name>
</gene>
<dbReference type="GO" id="GO:0016491">
    <property type="term" value="F:oxidoreductase activity"/>
    <property type="evidence" value="ECO:0007669"/>
    <property type="project" value="UniProtKB-KW"/>
</dbReference>
<dbReference type="InterPro" id="IPR002347">
    <property type="entry name" value="SDR_fam"/>
</dbReference>
<sequence>MKPMLASDTFAGRVALVTGGGSGIGYEIAKTLGLLGAKVVIGSRRQEVIDQAATELRALGAEAIGLRVDVRDPEQVEAFVDGAEAEYGRIDMLVNSAAGNFRVKAEEMSVNAWRAVVSIVLDGTWYCSQIAGRKMIAAGGGSILNIGTVGGFHGGPLAVHSASAKAGVLAMTRTLAVEWGQHNIRVNLVTPGSTADTGAVAQLFPTEADRERILRGVPRGRLAERIEIANAVAYLLSDYADFITGENLVIDGGRWLGKGHLENR</sequence>
<dbReference type="PRINTS" id="PR00080">
    <property type="entry name" value="SDRFAMILY"/>
</dbReference>
<dbReference type="InterPro" id="IPR045017">
    <property type="entry name" value="DECR2-like"/>
</dbReference>
<evidence type="ECO:0000313" key="6">
    <source>
        <dbReference type="Proteomes" id="UP001595462"/>
    </source>
</evidence>
<evidence type="ECO:0000313" key="5">
    <source>
        <dbReference type="EMBL" id="MFC3102362.1"/>
    </source>
</evidence>
<feature type="domain" description="Ketoreductase" evidence="4">
    <location>
        <begin position="13"/>
        <end position="152"/>
    </location>
</feature>
<evidence type="ECO:0000256" key="2">
    <source>
        <dbReference type="ARBA" id="ARBA00022857"/>
    </source>
</evidence>
<dbReference type="PANTHER" id="PTHR43296">
    <property type="entry name" value="PEROXISOMAL 2,4-DIENOYL-COA REDUCTASE"/>
    <property type="match status" value="1"/>
</dbReference>
<reference evidence="6" key="1">
    <citation type="journal article" date="2019" name="Int. J. Syst. Evol. Microbiol.">
        <title>The Global Catalogue of Microorganisms (GCM) 10K type strain sequencing project: providing services to taxonomists for standard genome sequencing and annotation.</title>
        <authorList>
            <consortium name="The Broad Institute Genomics Platform"/>
            <consortium name="The Broad Institute Genome Sequencing Center for Infectious Disease"/>
            <person name="Wu L."/>
            <person name="Ma J."/>
        </authorList>
    </citation>
    <scope>NUCLEOTIDE SEQUENCE [LARGE SCALE GENOMIC DNA]</scope>
    <source>
        <strain evidence="6">KCTC 52640</strain>
    </source>
</reference>